<organism evidence="2">
    <name type="scientific">Solanum chacoense</name>
    <name type="common">Chaco potato</name>
    <dbReference type="NCBI Taxonomy" id="4108"/>
    <lineage>
        <taxon>Eukaryota</taxon>
        <taxon>Viridiplantae</taxon>
        <taxon>Streptophyta</taxon>
        <taxon>Embryophyta</taxon>
        <taxon>Tracheophyta</taxon>
        <taxon>Spermatophyta</taxon>
        <taxon>Magnoliopsida</taxon>
        <taxon>eudicotyledons</taxon>
        <taxon>Gunneridae</taxon>
        <taxon>Pentapetalae</taxon>
        <taxon>asterids</taxon>
        <taxon>lamiids</taxon>
        <taxon>Solanales</taxon>
        <taxon>Solanaceae</taxon>
        <taxon>Solanoideae</taxon>
        <taxon>Solaneae</taxon>
        <taxon>Solanum</taxon>
    </lineage>
</organism>
<protein>
    <submittedName>
        <fullName evidence="2">Putative ovule protein</fullName>
    </submittedName>
</protein>
<sequence length="79" mass="9118">MTPLNIPPMHPLRSFSSSDHLVKKQKQKDYKKKEIVLVLLLIIQHIASKNSVVLLQTNVRGKLNNEHRFSTKSTLTTKR</sequence>
<feature type="region of interest" description="Disordered" evidence="1">
    <location>
        <begin position="1"/>
        <end position="28"/>
    </location>
</feature>
<dbReference type="AlphaFoldDB" id="A0A0V0H209"/>
<evidence type="ECO:0000313" key="2">
    <source>
        <dbReference type="EMBL" id="JAP14372.1"/>
    </source>
</evidence>
<proteinExistence type="predicted"/>
<evidence type="ECO:0000256" key="1">
    <source>
        <dbReference type="SAM" id="MobiDB-lite"/>
    </source>
</evidence>
<feature type="compositionally biased region" description="Pro residues" evidence="1">
    <location>
        <begin position="1"/>
        <end position="10"/>
    </location>
</feature>
<name>A0A0V0H209_SOLCH</name>
<reference evidence="2" key="1">
    <citation type="submission" date="2015-12" db="EMBL/GenBank/DDBJ databases">
        <title>Gene expression during late stages of embryo sac development: a critical building block for successful pollen-pistil interactions.</title>
        <authorList>
            <person name="Liu Y."/>
            <person name="Joly V."/>
            <person name="Sabar M."/>
            <person name="Matton D.P."/>
        </authorList>
    </citation>
    <scope>NUCLEOTIDE SEQUENCE</scope>
</reference>
<dbReference type="EMBL" id="GEDG01026659">
    <property type="protein sequence ID" value="JAP14372.1"/>
    <property type="molecule type" value="Transcribed_RNA"/>
</dbReference>
<accession>A0A0V0H209</accession>